<protein>
    <recommendedName>
        <fullName evidence="5">Phage shock protein B</fullName>
    </recommendedName>
</protein>
<accession>A0A7W7B2T6</accession>
<keyword evidence="1" id="KW-0175">Coiled coil</keyword>
<keyword evidence="2" id="KW-0812">Transmembrane</keyword>
<evidence type="ECO:0008006" key="5">
    <source>
        <dbReference type="Google" id="ProtNLM"/>
    </source>
</evidence>
<evidence type="ECO:0000256" key="1">
    <source>
        <dbReference type="SAM" id="Coils"/>
    </source>
</evidence>
<keyword evidence="2" id="KW-1133">Transmembrane helix</keyword>
<comment type="caution">
    <text evidence="3">The sequence shown here is derived from an EMBL/GenBank/DDBJ whole genome shotgun (WGS) entry which is preliminary data.</text>
</comment>
<proteinExistence type="predicted"/>
<sequence length="77" mass="8752">MHVFEMVVLIVAIAVFGNIVLQHMKQKGRARPDAEVENDRLRGEIGNLKDRIATLERLATDKSRRLADEIDALGRDR</sequence>
<feature type="transmembrane region" description="Helical" evidence="2">
    <location>
        <begin position="6"/>
        <end position="21"/>
    </location>
</feature>
<dbReference type="AlphaFoldDB" id="A0A7W7B2T6"/>
<keyword evidence="4" id="KW-1185">Reference proteome</keyword>
<evidence type="ECO:0000256" key="2">
    <source>
        <dbReference type="SAM" id="Phobius"/>
    </source>
</evidence>
<reference evidence="3 4" key="1">
    <citation type="submission" date="2020-08" db="EMBL/GenBank/DDBJ databases">
        <title>Genomic Encyclopedia of Type Strains, Phase IV (KMG-IV): sequencing the most valuable type-strain genomes for metagenomic binning, comparative biology and taxonomic classification.</title>
        <authorList>
            <person name="Goeker M."/>
        </authorList>
    </citation>
    <scope>NUCLEOTIDE SEQUENCE [LARGE SCALE GENOMIC DNA]</scope>
    <source>
        <strain evidence="3 4">DSM 17328</strain>
    </source>
</reference>
<dbReference type="Proteomes" id="UP000566324">
    <property type="component" value="Unassembled WGS sequence"/>
</dbReference>
<evidence type="ECO:0000313" key="4">
    <source>
        <dbReference type="Proteomes" id="UP000566324"/>
    </source>
</evidence>
<name>A0A7W7B2T6_9SPHN</name>
<gene>
    <name evidence="3" type="ORF">GGQ98_001642</name>
</gene>
<organism evidence="3 4">
    <name type="scientific">Sphingosinicella soli</name>
    <dbReference type="NCBI Taxonomy" id="333708"/>
    <lineage>
        <taxon>Bacteria</taxon>
        <taxon>Pseudomonadati</taxon>
        <taxon>Pseudomonadota</taxon>
        <taxon>Alphaproteobacteria</taxon>
        <taxon>Sphingomonadales</taxon>
        <taxon>Sphingosinicellaceae</taxon>
        <taxon>Sphingosinicella</taxon>
    </lineage>
</organism>
<dbReference type="EMBL" id="JACHNZ010000016">
    <property type="protein sequence ID" value="MBB4632025.1"/>
    <property type="molecule type" value="Genomic_DNA"/>
</dbReference>
<evidence type="ECO:0000313" key="3">
    <source>
        <dbReference type="EMBL" id="MBB4632025.1"/>
    </source>
</evidence>
<dbReference type="RefSeq" id="WP_184067801.1">
    <property type="nucleotide sequence ID" value="NZ_JACHNZ010000016.1"/>
</dbReference>
<keyword evidence="2" id="KW-0472">Membrane</keyword>
<feature type="coiled-coil region" evidence="1">
    <location>
        <begin position="31"/>
        <end position="58"/>
    </location>
</feature>